<dbReference type="AlphaFoldDB" id="A0A382MLB9"/>
<accession>A0A382MLB9</accession>
<gene>
    <name evidence="2" type="ORF">METZ01_LOCUS302400</name>
</gene>
<dbReference type="EMBL" id="UINC01094364">
    <property type="protein sequence ID" value="SVC49546.1"/>
    <property type="molecule type" value="Genomic_DNA"/>
</dbReference>
<sequence length="91" mass="10348">MVYLVLRLHDLFMSGQIDPFIHSKLLAFCGRFRWLVLLRGICCGLMAFLGGLLILALADWLVVMEDRTRYGLSGAVYLVGLLVTWFICVRP</sequence>
<reference evidence="2" key="1">
    <citation type="submission" date="2018-05" db="EMBL/GenBank/DDBJ databases">
        <authorList>
            <person name="Lanie J.A."/>
            <person name="Ng W.-L."/>
            <person name="Kazmierczak K.M."/>
            <person name="Andrzejewski T.M."/>
            <person name="Davidsen T.M."/>
            <person name="Wayne K.J."/>
            <person name="Tettelin H."/>
            <person name="Glass J.I."/>
            <person name="Rusch D."/>
            <person name="Podicherti R."/>
            <person name="Tsui H.-C.T."/>
            <person name="Winkler M.E."/>
        </authorList>
    </citation>
    <scope>NUCLEOTIDE SEQUENCE</scope>
</reference>
<keyword evidence="1" id="KW-0472">Membrane</keyword>
<feature type="transmembrane region" description="Helical" evidence="1">
    <location>
        <begin position="70"/>
        <end position="89"/>
    </location>
</feature>
<keyword evidence="1" id="KW-1133">Transmembrane helix</keyword>
<evidence type="ECO:0000313" key="2">
    <source>
        <dbReference type="EMBL" id="SVC49546.1"/>
    </source>
</evidence>
<evidence type="ECO:0000256" key="1">
    <source>
        <dbReference type="SAM" id="Phobius"/>
    </source>
</evidence>
<keyword evidence="1" id="KW-0812">Transmembrane</keyword>
<proteinExistence type="predicted"/>
<organism evidence="2">
    <name type="scientific">marine metagenome</name>
    <dbReference type="NCBI Taxonomy" id="408172"/>
    <lineage>
        <taxon>unclassified sequences</taxon>
        <taxon>metagenomes</taxon>
        <taxon>ecological metagenomes</taxon>
    </lineage>
</organism>
<name>A0A382MLB9_9ZZZZ</name>
<protein>
    <submittedName>
        <fullName evidence="2">Uncharacterized protein</fullName>
    </submittedName>
</protein>
<feature type="non-terminal residue" evidence="2">
    <location>
        <position position="91"/>
    </location>
</feature>
<feature type="transmembrane region" description="Helical" evidence="1">
    <location>
        <begin position="34"/>
        <end position="58"/>
    </location>
</feature>